<evidence type="ECO:0000313" key="6">
    <source>
        <dbReference type="EMBL" id="GAA1976331.1"/>
    </source>
</evidence>
<organism evidence="6 7">
    <name type="scientific">Catenulispora subtropica</name>
    <dbReference type="NCBI Taxonomy" id="450798"/>
    <lineage>
        <taxon>Bacteria</taxon>
        <taxon>Bacillati</taxon>
        <taxon>Actinomycetota</taxon>
        <taxon>Actinomycetes</taxon>
        <taxon>Catenulisporales</taxon>
        <taxon>Catenulisporaceae</taxon>
        <taxon>Catenulispora</taxon>
    </lineage>
</organism>
<proteinExistence type="inferred from homology"/>
<dbReference type="SMART" id="SM00559">
    <property type="entry name" value="Ku78"/>
    <property type="match status" value="1"/>
</dbReference>
<dbReference type="Proteomes" id="UP001499854">
    <property type="component" value="Unassembled WGS sequence"/>
</dbReference>
<keyword evidence="3" id="KW-0234">DNA repair</keyword>
<dbReference type="NCBIfam" id="TIGR02772">
    <property type="entry name" value="Ku_bact"/>
    <property type="match status" value="1"/>
</dbReference>
<dbReference type="EMBL" id="BAAAQM010000022">
    <property type="protein sequence ID" value="GAA1976331.1"/>
    <property type="molecule type" value="Genomic_DNA"/>
</dbReference>
<evidence type="ECO:0000256" key="1">
    <source>
        <dbReference type="ARBA" id="ARBA00023125"/>
    </source>
</evidence>
<reference evidence="6 7" key="1">
    <citation type="journal article" date="2019" name="Int. J. Syst. Evol. Microbiol.">
        <title>The Global Catalogue of Microorganisms (GCM) 10K type strain sequencing project: providing services to taxonomists for standard genome sequencing and annotation.</title>
        <authorList>
            <consortium name="The Broad Institute Genomics Platform"/>
            <consortium name="The Broad Institute Genome Sequencing Center for Infectious Disease"/>
            <person name="Wu L."/>
            <person name="Ma J."/>
        </authorList>
    </citation>
    <scope>NUCLEOTIDE SEQUENCE [LARGE SCALE GENOMIC DNA]</scope>
    <source>
        <strain evidence="6 7">JCM 16013</strain>
    </source>
</reference>
<feature type="domain" description="Ku" evidence="5">
    <location>
        <begin position="52"/>
        <end position="180"/>
    </location>
</feature>
<evidence type="ECO:0000256" key="3">
    <source>
        <dbReference type="HAMAP-Rule" id="MF_01875"/>
    </source>
</evidence>
<dbReference type="InterPro" id="IPR009187">
    <property type="entry name" value="Prok_Ku"/>
</dbReference>
<dbReference type="Pfam" id="PF02735">
    <property type="entry name" value="Ku"/>
    <property type="match status" value="1"/>
</dbReference>
<dbReference type="CDD" id="cd00789">
    <property type="entry name" value="KU_like"/>
    <property type="match status" value="1"/>
</dbReference>
<dbReference type="PANTHER" id="PTHR41251:SF1">
    <property type="entry name" value="NON-HOMOLOGOUS END JOINING PROTEIN KU"/>
    <property type="match status" value="1"/>
</dbReference>
<protein>
    <recommendedName>
        <fullName evidence="3">Non-homologous end joining protein Ku</fullName>
    </recommendedName>
</protein>
<dbReference type="InterPro" id="IPR006164">
    <property type="entry name" value="DNA_bd_Ku70/Ku80"/>
</dbReference>
<evidence type="ECO:0000256" key="2">
    <source>
        <dbReference type="ARBA" id="ARBA00023172"/>
    </source>
</evidence>
<name>A0ABN2RXD9_9ACTN</name>
<feature type="compositionally biased region" description="Polar residues" evidence="4">
    <location>
        <begin position="318"/>
        <end position="327"/>
    </location>
</feature>
<dbReference type="RefSeq" id="WP_344658647.1">
    <property type="nucleotide sequence ID" value="NZ_BAAAQM010000022.1"/>
</dbReference>
<gene>
    <name evidence="3" type="primary">ku</name>
    <name evidence="6" type="ORF">GCM10009838_40780</name>
</gene>
<dbReference type="PANTHER" id="PTHR41251">
    <property type="entry name" value="NON-HOMOLOGOUS END JOINING PROTEIN KU"/>
    <property type="match status" value="1"/>
</dbReference>
<keyword evidence="1 3" id="KW-0238">DNA-binding</keyword>
<keyword evidence="7" id="KW-1185">Reference proteome</keyword>
<feature type="region of interest" description="Disordered" evidence="4">
    <location>
        <begin position="266"/>
        <end position="327"/>
    </location>
</feature>
<sequence length="327" mass="35158">MRAIWSGVISFGMVAVPVKMYGATEEKRVAFHQVHAADGGRVRQKRVCELDGEEVQLADVAKGYQLPDGDVVVLTGKDFEDLPEATAKTIAVESFVPEEQIDPIMYSKSYYLAPDKLGVRPYALLRDAMESSGRVAVVRFAMRERESLAALRVRDGVLVLETMLWADEIREPDFDVLEKGDKAEPKAAELKMAELLIDSLSADFHPEDYHDNYREALEEVIEAKVAGREVVTPPAPAEGGAQVIDLMAALKASVEVAKKTRGAVEEEAAGAGKKAGAKKAAASAAKSSATPKRAAKGARATAKAADPHAKPGRKKTAAKSTSTRRSA</sequence>
<evidence type="ECO:0000259" key="5">
    <source>
        <dbReference type="SMART" id="SM00559"/>
    </source>
</evidence>
<keyword evidence="3" id="KW-0227">DNA damage</keyword>
<dbReference type="Gene3D" id="2.40.290.10">
    <property type="match status" value="1"/>
</dbReference>
<evidence type="ECO:0000256" key="4">
    <source>
        <dbReference type="SAM" id="MobiDB-lite"/>
    </source>
</evidence>
<dbReference type="InterPro" id="IPR016194">
    <property type="entry name" value="SPOC-like_C_dom_sf"/>
</dbReference>
<feature type="compositionally biased region" description="Low complexity" evidence="4">
    <location>
        <begin position="269"/>
        <end position="304"/>
    </location>
</feature>
<comment type="caution">
    <text evidence="6">The sequence shown here is derived from an EMBL/GenBank/DDBJ whole genome shotgun (WGS) entry which is preliminary data.</text>
</comment>
<dbReference type="PIRSF" id="PIRSF006493">
    <property type="entry name" value="Prok_Ku"/>
    <property type="match status" value="1"/>
</dbReference>
<comment type="subunit">
    <text evidence="3">Homodimer. Interacts with LigD.</text>
</comment>
<dbReference type="HAMAP" id="MF_01875">
    <property type="entry name" value="Prokaryotic_Ku"/>
    <property type="match status" value="1"/>
</dbReference>
<keyword evidence="2 3" id="KW-0233">DNA recombination</keyword>
<dbReference type="SUPFAM" id="SSF100939">
    <property type="entry name" value="SPOC domain-like"/>
    <property type="match status" value="1"/>
</dbReference>
<comment type="similarity">
    <text evidence="3">Belongs to the prokaryotic Ku family.</text>
</comment>
<accession>A0ABN2RXD9</accession>
<evidence type="ECO:0000313" key="7">
    <source>
        <dbReference type="Proteomes" id="UP001499854"/>
    </source>
</evidence>
<comment type="function">
    <text evidence="3">With LigD forms a non-homologous end joining (NHEJ) DNA repair enzyme, which repairs dsDNA breaks with reduced fidelity. Binds linear dsDNA with 5'- and 3'- overhangs but not closed circular dsDNA nor ssDNA. Recruits and stimulates the ligase activity of LigD.</text>
</comment>